<dbReference type="Gene3D" id="3.40.50.2300">
    <property type="match status" value="1"/>
</dbReference>
<dbReference type="SUPFAM" id="SSF52172">
    <property type="entry name" value="CheY-like"/>
    <property type="match status" value="1"/>
</dbReference>
<dbReference type="EMBL" id="CP121310">
    <property type="protein sequence ID" value="WFP95513.1"/>
    <property type="molecule type" value="Genomic_DNA"/>
</dbReference>
<dbReference type="Proteomes" id="UP001055460">
    <property type="component" value="Plasmid pB"/>
</dbReference>
<reference evidence="4 6" key="2">
    <citation type="submission" date="2023-03" db="EMBL/GenBank/DDBJ databases">
        <title>Comparative genome and transcriptome analysis combination mining strategies for increasing vitamin B12 production of Ensifer adhaerens strain.</title>
        <authorList>
            <person name="Yongheng L."/>
        </authorList>
    </citation>
    <scope>NUCLEOTIDE SEQUENCE [LARGE SCALE GENOMIC DNA]</scope>
    <source>
        <strain evidence="4 6">Casida A-T305</strain>
        <plasmid evidence="4 6">unnamedB</plasmid>
    </source>
</reference>
<geneLocation type="plasmid" evidence="3 5">
    <name>pB</name>
</geneLocation>
<dbReference type="SMART" id="SM00448">
    <property type="entry name" value="REC"/>
    <property type="match status" value="1"/>
</dbReference>
<dbReference type="GeneID" id="29522939"/>
<reference evidence="3" key="1">
    <citation type="submission" date="2022-06" db="EMBL/GenBank/DDBJ databases">
        <title>Physiological and biochemical characterization and genomic elucidation of a strain of the genus Ensifer adhaerens M8 that combines arsenic oxidation and chromium reduction.</title>
        <authorList>
            <person name="Li X."/>
            <person name="Yu c."/>
        </authorList>
    </citation>
    <scope>NUCLEOTIDE SEQUENCE</scope>
    <source>
        <strain evidence="3">M8</strain>
        <plasmid evidence="3">pB</plasmid>
    </source>
</reference>
<sequence length="205" mass="22453">MPDLQQLRVLVAEDEFFVANDIALWLEKAGATIIGPTPTVKETLKSLAQAFDVQVAVLDINLNGELIFPVADELALRSVPVVFFSGYDDMSVPERFRSAARLSKCAGASDLVNAVFEQHLQNLSNLAPLYVGLTDQSVCELIPELRYRARLLMAGAPPEAADLLVERTLERAIALAGTRRRSQGLDAWLHDLLAAIHDESPYGLN</sequence>
<name>A0A9Q8YF34_ENSAD</name>
<organism evidence="3 5">
    <name type="scientific">Ensifer adhaerens</name>
    <name type="common">Sinorhizobium morelense</name>
    <dbReference type="NCBI Taxonomy" id="106592"/>
    <lineage>
        <taxon>Bacteria</taxon>
        <taxon>Pseudomonadati</taxon>
        <taxon>Pseudomonadota</taxon>
        <taxon>Alphaproteobacteria</taxon>
        <taxon>Hyphomicrobiales</taxon>
        <taxon>Rhizobiaceae</taxon>
        <taxon>Sinorhizobium/Ensifer group</taxon>
        <taxon>Ensifer</taxon>
    </lineage>
</organism>
<accession>A0A9Q8YF34</accession>
<dbReference type="InterPro" id="IPR001789">
    <property type="entry name" value="Sig_transdc_resp-reg_receiver"/>
</dbReference>
<geneLocation type="plasmid" evidence="4 6">
    <name>unnamedB</name>
</geneLocation>
<evidence type="ECO:0000256" key="1">
    <source>
        <dbReference type="PROSITE-ProRule" id="PRU00169"/>
    </source>
</evidence>
<evidence type="ECO:0000313" key="6">
    <source>
        <dbReference type="Proteomes" id="UP001214094"/>
    </source>
</evidence>
<dbReference type="AlphaFoldDB" id="A0A9Q8YF34"/>
<dbReference type="PROSITE" id="PS50110">
    <property type="entry name" value="RESPONSE_REGULATORY"/>
    <property type="match status" value="1"/>
</dbReference>
<evidence type="ECO:0000313" key="4">
    <source>
        <dbReference type="EMBL" id="WFP95513.1"/>
    </source>
</evidence>
<evidence type="ECO:0000259" key="2">
    <source>
        <dbReference type="PROSITE" id="PS50110"/>
    </source>
</evidence>
<keyword evidence="6" id="KW-1185">Reference proteome</keyword>
<dbReference type="Proteomes" id="UP001214094">
    <property type="component" value="Plasmid unnamedB"/>
</dbReference>
<dbReference type="OrthoDB" id="582170at2"/>
<dbReference type="InterPro" id="IPR011006">
    <property type="entry name" value="CheY-like_superfamily"/>
</dbReference>
<gene>
    <name evidence="3" type="ORF">NE863_31490</name>
    <name evidence="4" type="ORF">P4B07_31320</name>
</gene>
<feature type="modified residue" description="4-aspartylphosphate" evidence="1">
    <location>
        <position position="59"/>
    </location>
</feature>
<keyword evidence="3" id="KW-0614">Plasmid</keyword>
<feature type="domain" description="Response regulatory" evidence="2">
    <location>
        <begin position="8"/>
        <end position="119"/>
    </location>
</feature>
<keyword evidence="1" id="KW-0597">Phosphoprotein</keyword>
<dbReference type="EMBL" id="CP098809">
    <property type="protein sequence ID" value="USJ27021.1"/>
    <property type="molecule type" value="Genomic_DNA"/>
</dbReference>
<proteinExistence type="predicted"/>
<dbReference type="KEGG" id="eah:FA04_30840"/>
<dbReference type="GO" id="GO:0000160">
    <property type="term" value="P:phosphorelay signal transduction system"/>
    <property type="evidence" value="ECO:0007669"/>
    <property type="project" value="InterPro"/>
</dbReference>
<dbReference type="RefSeq" id="WP_051659462.1">
    <property type="nucleotide sequence ID" value="NZ_CAXURO020000003.1"/>
</dbReference>
<protein>
    <submittedName>
        <fullName evidence="3">Response regulator</fullName>
    </submittedName>
</protein>
<evidence type="ECO:0000313" key="5">
    <source>
        <dbReference type="Proteomes" id="UP001055460"/>
    </source>
</evidence>
<evidence type="ECO:0000313" key="3">
    <source>
        <dbReference type="EMBL" id="USJ27021.1"/>
    </source>
</evidence>